<accession>A0ABS4JVN8</accession>
<reference evidence="1 2" key="1">
    <citation type="submission" date="2021-03" db="EMBL/GenBank/DDBJ databases">
        <title>Genomic Encyclopedia of Type Strains, Phase IV (KMG-IV): sequencing the most valuable type-strain genomes for metagenomic binning, comparative biology and taxonomic classification.</title>
        <authorList>
            <person name="Goeker M."/>
        </authorList>
    </citation>
    <scope>NUCLEOTIDE SEQUENCE [LARGE SCALE GENOMIC DNA]</scope>
    <source>
        <strain evidence="1 2">DSM 27138</strain>
    </source>
</reference>
<organism evidence="1 2">
    <name type="scientific">Symbiobacterium terraclitae</name>
    <dbReference type="NCBI Taxonomy" id="557451"/>
    <lineage>
        <taxon>Bacteria</taxon>
        <taxon>Bacillati</taxon>
        <taxon>Bacillota</taxon>
        <taxon>Clostridia</taxon>
        <taxon>Eubacteriales</taxon>
        <taxon>Symbiobacteriaceae</taxon>
        <taxon>Symbiobacterium</taxon>
    </lineage>
</organism>
<evidence type="ECO:0000313" key="1">
    <source>
        <dbReference type="EMBL" id="MBP2019578.1"/>
    </source>
</evidence>
<proteinExistence type="predicted"/>
<dbReference type="RefSeq" id="WP_011196396.1">
    <property type="nucleotide sequence ID" value="NZ_JAGGLG010000031.1"/>
</dbReference>
<keyword evidence="2" id="KW-1185">Reference proteome</keyword>
<gene>
    <name evidence="1" type="ORF">J2Z79_003020</name>
</gene>
<dbReference type="Proteomes" id="UP001519289">
    <property type="component" value="Unassembled WGS sequence"/>
</dbReference>
<dbReference type="EMBL" id="JAGGLG010000031">
    <property type="protein sequence ID" value="MBP2019578.1"/>
    <property type="molecule type" value="Genomic_DNA"/>
</dbReference>
<comment type="caution">
    <text evidence="1">The sequence shown here is derived from an EMBL/GenBank/DDBJ whole genome shotgun (WGS) entry which is preliminary data.</text>
</comment>
<name>A0ABS4JVN8_9FIRM</name>
<sequence>MKIRGISAVLGVLMVVQLLVVPAYGAEVQDSSARLYTTEDRLHSGSGTAISARDPLVQVNPGGIALEGSITIDGLEVPYRITGNITRSAVNTDRLVVEATDTLDNYEVVFLALEQGEAVAPFFTDSAPETVAMLRLYMRDKRTDTFVVQELSSPLITKAIKEAWRFSADAPVNTVEAELWHAKVYEPVTVEEIDVTPVQATNFRTYDRTILYRVTYQISGKTVYEDFRVRHYLQCPTVITIQEECGAVLEIVEDRSWSPNDPNFGGPATFTEMREAEINFATDAGDYIQSAYWGGAWKNKGSVNFSVRLGYSFKLPLLPLSLSFSTGYKSSEQVASEGSKRYTVPNSNGEYVRNHGIAYPTTAILNDADYGHNIWAEVLVGHYTQPGQKQLMAGWKYTLINMGNTTWASTETVTGSVVYSNY</sequence>
<protein>
    <submittedName>
        <fullName evidence="1">Uncharacterized protein</fullName>
    </submittedName>
</protein>
<evidence type="ECO:0000313" key="2">
    <source>
        <dbReference type="Proteomes" id="UP001519289"/>
    </source>
</evidence>